<dbReference type="PANTHER" id="PTHR45799:SF1">
    <property type="entry name" value="RETICULON-4"/>
    <property type="match status" value="1"/>
</dbReference>
<feature type="compositionally biased region" description="Acidic residues" evidence="7">
    <location>
        <begin position="612"/>
        <end position="624"/>
    </location>
</feature>
<protein>
    <recommendedName>
        <fullName evidence="6">Reticulon</fullName>
    </recommendedName>
</protein>
<feature type="transmembrane region" description="Helical" evidence="6">
    <location>
        <begin position="1087"/>
        <end position="1108"/>
    </location>
</feature>
<feature type="compositionally biased region" description="Basic and acidic residues" evidence="7">
    <location>
        <begin position="547"/>
        <end position="557"/>
    </location>
</feature>
<dbReference type="PANTHER" id="PTHR45799">
    <property type="entry name" value="RETICULON-LIKE PROTEIN"/>
    <property type="match status" value="1"/>
</dbReference>
<dbReference type="GO" id="GO:0043005">
    <property type="term" value="C:neuron projection"/>
    <property type="evidence" value="ECO:0007669"/>
    <property type="project" value="TreeGrafter"/>
</dbReference>
<proteinExistence type="predicted"/>
<reference evidence="9" key="3">
    <citation type="submission" date="2025-09" db="UniProtKB">
        <authorList>
            <consortium name="Ensembl"/>
        </authorList>
    </citation>
    <scope>IDENTIFICATION</scope>
</reference>
<dbReference type="Proteomes" id="UP000007635">
    <property type="component" value="Chromosome VI"/>
</dbReference>
<feature type="region of interest" description="Disordered" evidence="7">
    <location>
        <begin position="204"/>
        <end position="675"/>
    </location>
</feature>
<organism evidence="9 10">
    <name type="scientific">Gasterosteus aculeatus aculeatus</name>
    <name type="common">three-spined stickleback</name>
    <dbReference type="NCBI Taxonomy" id="481459"/>
    <lineage>
        <taxon>Eukaryota</taxon>
        <taxon>Metazoa</taxon>
        <taxon>Chordata</taxon>
        <taxon>Craniata</taxon>
        <taxon>Vertebrata</taxon>
        <taxon>Euteleostomi</taxon>
        <taxon>Actinopterygii</taxon>
        <taxon>Neopterygii</taxon>
        <taxon>Teleostei</taxon>
        <taxon>Neoteleostei</taxon>
        <taxon>Acanthomorphata</taxon>
        <taxon>Eupercaria</taxon>
        <taxon>Perciformes</taxon>
        <taxon>Cottioidei</taxon>
        <taxon>Gasterosteales</taxon>
        <taxon>Gasterosteidae</taxon>
        <taxon>Gasterosteus</taxon>
    </lineage>
</organism>
<dbReference type="InterPro" id="IPR046964">
    <property type="entry name" value="RTN1-4"/>
</dbReference>
<dbReference type="Ensembl" id="ENSGACT00000063885.1">
    <property type="protein sequence ID" value="ENSGACP00000058138.1"/>
    <property type="gene ID" value="ENSGACG00000032710.1"/>
</dbReference>
<evidence type="ECO:0000256" key="4">
    <source>
        <dbReference type="ARBA" id="ARBA00022989"/>
    </source>
</evidence>
<dbReference type="Pfam" id="PF02453">
    <property type="entry name" value="Reticulon"/>
    <property type="match status" value="1"/>
</dbReference>
<dbReference type="GO" id="GO:0071787">
    <property type="term" value="P:endoplasmic reticulum tubular network formation"/>
    <property type="evidence" value="ECO:0007669"/>
    <property type="project" value="TreeGrafter"/>
</dbReference>
<feature type="compositionally biased region" description="Low complexity" evidence="7">
    <location>
        <begin position="307"/>
        <end position="316"/>
    </location>
</feature>
<evidence type="ECO:0000256" key="7">
    <source>
        <dbReference type="SAM" id="MobiDB-lite"/>
    </source>
</evidence>
<dbReference type="InterPro" id="IPR003388">
    <property type="entry name" value="Reticulon"/>
</dbReference>
<accession>A0AAQ4R5N0</accession>
<dbReference type="Gene3D" id="1.20.5.2480">
    <property type="match status" value="1"/>
</dbReference>
<feature type="compositionally biased region" description="Basic and acidic residues" evidence="7">
    <location>
        <begin position="815"/>
        <end position="828"/>
    </location>
</feature>
<feature type="compositionally biased region" description="Low complexity" evidence="7">
    <location>
        <begin position="646"/>
        <end position="657"/>
    </location>
</feature>
<feature type="compositionally biased region" description="Polar residues" evidence="7">
    <location>
        <begin position="569"/>
        <end position="579"/>
    </location>
</feature>
<dbReference type="GO" id="GO:0005789">
    <property type="term" value="C:endoplasmic reticulum membrane"/>
    <property type="evidence" value="ECO:0007669"/>
    <property type="project" value="UniProtKB-SubCell"/>
</dbReference>
<keyword evidence="3 6" id="KW-0256">Endoplasmic reticulum</keyword>
<dbReference type="FunFam" id="1.20.5.2480:FF:000001">
    <property type="entry name" value="Reticulon"/>
    <property type="match status" value="1"/>
</dbReference>
<evidence type="ECO:0000256" key="1">
    <source>
        <dbReference type="ARBA" id="ARBA00004477"/>
    </source>
</evidence>
<feature type="compositionally biased region" description="Polar residues" evidence="7">
    <location>
        <begin position="225"/>
        <end position="234"/>
    </location>
</feature>
<feature type="compositionally biased region" description="Polar residues" evidence="7">
    <location>
        <begin position="892"/>
        <end position="906"/>
    </location>
</feature>
<name>A0AAQ4R5N0_GASAC</name>
<dbReference type="GO" id="GO:0014069">
    <property type="term" value="C:postsynaptic density"/>
    <property type="evidence" value="ECO:0007669"/>
    <property type="project" value="TreeGrafter"/>
</dbReference>
<comment type="subcellular location">
    <subcellularLocation>
        <location evidence="1 6">Endoplasmic reticulum membrane</location>
        <topology evidence="1 6">Multi-pass membrane protein</topology>
    </subcellularLocation>
</comment>
<feature type="compositionally biased region" description="Basic and acidic residues" evidence="7">
    <location>
        <begin position="739"/>
        <end position="766"/>
    </location>
</feature>
<dbReference type="PROSITE" id="PS50845">
    <property type="entry name" value="RETICULON"/>
    <property type="match status" value="1"/>
</dbReference>
<feature type="region of interest" description="Disordered" evidence="7">
    <location>
        <begin position="739"/>
        <end position="828"/>
    </location>
</feature>
<feature type="compositionally biased region" description="Low complexity" evidence="7">
    <location>
        <begin position="238"/>
        <end position="251"/>
    </location>
</feature>
<evidence type="ECO:0000256" key="3">
    <source>
        <dbReference type="ARBA" id="ARBA00022824"/>
    </source>
</evidence>
<evidence type="ECO:0000313" key="9">
    <source>
        <dbReference type="Ensembl" id="ENSGACP00000058138.1"/>
    </source>
</evidence>
<keyword evidence="4 6" id="KW-1133">Transmembrane helix</keyword>
<evidence type="ECO:0000313" key="10">
    <source>
        <dbReference type="Proteomes" id="UP000007635"/>
    </source>
</evidence>
<feature type="compositionally biased region" description="Polar residues" evidence="7">
    <location>
        <begin position="372"/>
        <end position="381"/>
    </location>
</feature>
<reference evidence="9 10" key="1">
    <citation type="journal article" date="2021" name="G3 (Bethesda)">
        <title>Improved contiguity of the threespine stickleback genome using long-read sequencing.</title>
        <authorList>
            <person name="Nath S."/>
            <person name="Shaw D.E."/>
            <person name="White M.A."/>
        </authorList>
    </citation>
    <scope>NUCLEOTIDE SEQUENCE [LARGE SCALE GENOMIC DNA]</scope>
    <source>
        <strain evidence="9 10">Lake Benthic</strain>
    </source>
</reference>
<feature type="compositionally biased region" description="Low complexity" evidence="7">
    <location>
        <begin position="261"/>
        <end position="292"/>
    </location>
</feature>
<dbReference type="GeneTree" id="ENSGT00940000156568"/>
<dbReference type="GO" id="GO:0007420">
    <property type="term" value="P:brain development"/>
    <property type="evidence" value="ECO:0007669"/>
    <property type="project" value="TreeGrafter"/>
</dbReference>
<feature type="domain" description="Reticulon" evidence="8">
    <location>
        <begin position="958"/>
        <end position="1145"/>
    </location>
</feature>
<evidence type="ECO:0000256" key="6">
    <source>
        <dbReference type="RuleBase" id="RU210713"/>
    </source>
</evidence>
<keyword evidence="5 6" id="KW-0472">Membrane</keyword>
<evidence type="ECO:0000256" key="5">
    <source>
        <dbReference type="ARBA" id="ARBA00023136"/>
    </source>
</evidence>
<feature type="compositionally biased region" description="Basic and acidic residues" evidence="7">
    <location>
        <begin position="796"/>
        <end position="806"/>
    </location>
</feature>
<feature type="compositionally biased region" description="Low complexity" evidence="7">
    <location>
        <begin position="334"/>
        <end position="355"/>
    </location>
</feature>
<dbReference type="AlphaFoldDB" id="A0AAQ4R5N0"/>
<evidence type="ECO:0000259" key="8">
    <source>
        <dbReference type="PROSITE" id="PS50845"/>
    </source>
</evidence>
<evidence type="ECO:0000256" key="2">
    <source>
        <dbReference type="ARBA" id="ARBA00022692"/>
    </source>
</evidence>
<feature type="transmembrane region" description="Helical" evidence="6">
    <location>
        <begin position="977"/>
        <end position="1010"/>
    </location>
</feature>
<keyword evidence="2 6" id="KW-0812">Transmembrane</keyword>
<reference evidence="9" key="2">
    <citation type="submission" date="2025-08" db="UniProtKB">
        <authorList>
            <consortium name="Ensembl"/>
        </authorList>
    </citation>
    <scope>IDENTIFICATION</scope>
</reference>
<sequence length="1145" mass="124625">MFRGGFPLHLHSAGRGPPLLRHAPVGHGSRHSRVNPQVIGQRGSPPLLLNFSVHVRPGSDSTVVWRTCPTPSGVTSRRTGESYRRGFTAFPRWKVETREGRVQKLTDRKLFFFFTLTKTLLGRKEKMADNDHVSSTTPLFGGEVHHYEAEPDKPKQDLFSMNDIVDLVGGAEDALNRHLTEGSAPHESTEDLYASSTLPERVLVTGPEPVSLPGVTETDPETAIPDSTSISSVLDDTPAPIAEEPEVVAPKVEPESSQIEPKPQAAPGPDAAPQTDALPAAEPWKAAPASAEAAERPAVTEEPPAPASYEPSPSKAQPHPLMQFPTALGQKGDSPAPISPLSPLHSPDSLEELSLTESPNQPPTSGFAASLGSFSTSPPNTHSKDMPWMGEEGGSGPPSGPGRSLIKEDLDPLAGPYLSLGKDPGPHNQCEDSGVSFSPEEKLISSDRSPSGPSPVNPQVKVPESQLASSNPTEHWDSPYLASQDNSKVPMDTFSKDTAPFSSSGYEQDLHSNHSDEDDDLMYEVKKNNNPFEGYSPLADSGYSHFGDSKSDNRASKISESPTPDLVQYGQTGESQDTPPSFLDEKKTFQTGKMAADSLMQSVNRYSSGLKDDDDDDEEEEEDLAVPTSLPDILKSSPLNPDKLDSGSSEGSPEQSPILERRMMESPNPPINLSANNPFAFDAKVSLLKEMTEQLEVKGPDKVKVEDDQSFGAFDLVKGAAETTPSEIKEELPVKIEQKDWFSSHDTQKVKEQFEPLDFQSKKTPAEDSDSESPTADSLSPVLEAMAKNPASFQVETEKMDPKMELEEPEMAEEVSEHEISSEEFEFIERPPRGVIDEFLEALDTSKFASSKPPEIPMDDDLSFGQKDVPPFSASFAAEVAPPPKVEAEAPSQSSYRLLTQTSPQKSKAELEKLDVQQPPSQAPLIHSPARKPDEAVAGKTAEGGKVFKMPNVNIRAVVDLLYWRDVKKTGVVFGAALLLLLSLTVCSIVSVCSYVGLALLSVTICFRIYKGILQAIQKSDEGHPFKQYLDQEVALPEDVVHKYSDLALAKLNKTVCELRRLFLVEDLIDSIKFAGLMWVLTYVGSLFNGLTILILVLIGVFSCPIVYEKHQTQIDHYVALVNNQVKDIVGKVQAKVPGMKRKAE</sequence>
<feature type="region of interest" description="Disordered" evidence="7">
    <location>
        <begin position="880"/>
        <end position="938"/>
    </location>
</feature>
<dbReference type="GO" id="GO:0030182">
    <property type="term" value="P:neuron differentiation"/>
    <property type="evidence" value="ECO:0007669"/>
    <property type="project" value="TreeGrafter"/>
</dbReference>
<keyword evidence="10" id="KW-1185">Reference proteome</keyword>